<dbReference type="RefSeq" id="WP_229351123.1">
    <property type="nucleotide sequence ID" value="NZ_BAABAO010000003.1"/>
</dbReference>
<sequence length="62" mass="6957">MAEIKIEKKKPVWPWIVAILLIAAVAYYVFAKDDETRNDRSVETENAVSTDTTTLATDTIAE</sequence>
<feature type="region of interest" description="Disordered" evidence="1">
    <location>
        <begin position="36"/>
        <end position="62"/>
    </location>
</feature>
<name>A0ABP7XME2_9FLAO</name>
<feature type="compositionally biased region" description="Low complexity" evidence="1">
    <location>
        <begin position="50"/>
        <end position="62"/>
    </location>
</feature>
<evidence type="ECO:0000256" key="2">
    <source>
        <dbReference type="SAM" id="Phobius"/>
    </source>
</evidence>
<keyword evidence="4" id="KW-1185">Reference proteome</keyword>
<organism evidence="3 4">
    <name type="scientific">Flavobacterium chungbukense</name>
    <dbReference type="NCBI Taxonomy" id="877464"/>
    <lineage>
        <taxon>Bacteria</taxon>
        <taxon>Pseudomonadati</taxon>
        <taxon>Bacteroidota</taxon>
        <taxon>Flavobacteriia</taxon>
        <taxon>Flavobacteriales</taxon>
        <taxon>Flavobacteriaceae</taxon>
        <taxon>Flavobacterium</taxon>
    </lineage>
</organism>
<keyword evidence="2" id="KW-0812">Transmembrane</keyword>
<comment type="caution">
    <text evidence="3">The sequence shown here is derived from an EMBL/GenBank/DDBJ whole genome shotgun (WGS) entry which is preliminary data.</text>
</comment>
<gene>
    <name evidence="3" type="ORF">GCM10022250_03960</name>
</gene>
<feature type="transmembrane region" description="Helical" evidence="2">
    <location>
        <begin position="12"/>
        <end position="30"/>
    </location>
</feature>
<dbReference type="Proteomes" id="UP001501333">
    <property type="component" value="Unassembled WGS sequence"/>
</dbReference>
<keyword evidence="2" id="KW-1133">Transmembrane helix</keyword>
<protein>
    <submittedName>
        <fullName evidence="3">Uncharacterized protein</fullName>
    </submittedName>
</protein>
<evidence type="ECO:0000256" key="1">
    <source>
        <dbReference type="SAM" id="MobiDB-lite"/>
    </source>
</evidence>
<evidence type="ECO:0000313" key="3">
    <source>
        <dbReference type="EMBL" id="GAA4121887.1"/>
    </source>
</evidence>
<reference evidence="4" key="1">
    <citation type="journal article" date="2019" name="Int. J. Syst. Evol. Microbiol.">
        <title>The Global Catalogue of Microorganisms (GCM) 10K type strain sequencing project: providing services to taxonomists for standard genome sequencing and annotation.</title>
        <authorList>
            <consortium name="The Broad Institute Genomics Platform"/>
            <consortium name="The Broad Institute Genome Sequencing Center for Infectious Disease"/>
            <person name="Wu L."/>
            <person name="Ma J."/>
        </authorList>
    </citation>
    <scope>NUCLEOTIDE SEQUENCE [LARGE SCALE GENOMIC DNA]</scope>
    <source>
        <strain evidence="4">JCM 17386</strain>
    </source>
</reference>
<dbReference type="EMBL" id="BAABAO010000003">
    <property type="protein sequence ID" value="GAA4121887.1"/>
    <property type="molecule type" value="Genomic_DNA"/>
</dbReference>
<keyword evidence="2" id="KW-0472">Membrane</keyword>
<evidence type="ECO:0000313" key="4">
    <source>
        <dbReference type="Proteomes" id="UP001501333"/>
    </source>
</evidence>
<accession>A0ABP7XME2</accession>
<proteinExistence type="predicted"/>